<dbReference type="InterPro" id="IPR054828">
    <property type="entry name" value="Vit_B12_bind_prot"/>
</dbReference>
<comment type="similarity">
    <text evidence="1">Belongs to the bacterial solute-binding protein 8 family.</text>
</comment>
<reference evidence="4 5" key="1">
    <citation type="submission" date="2019-09" db="EMBL/GenBank/DDBJ databases">
        <title>Goodfellowia gen. nov., a new genus of the Pseudonocardineae related to Actinoalloteichus, containing Goodfellowia coeruleoviolacea gen. nov., comb. nov. gen. nov., comb. nov.</title>
        <authorList>
            <person name="Labeda D."/>
        </authorList>
    </citation>
    <scope>NUCLEOTIDE SEQUENCE [LARGE SCALE GENOMIC DNA]</scope>
    <source>
        <strain evidence="4 5">AN110305</strain>
    </source>
</reference>
<evidence type="ECO:0000256" key="1">
    <source>
        <dbReference type="ARBA" id="ARBA00008814"/>
    </source>
</evidence>
<dbReference type="Pfam" id="PF01497">
    <property type="entry name" value="Peripla_BP_2"/>
    <property type="match status" value="1"/>
</dbReference>
<comment type="caution">
    <text evidence="4">The sequence shown here is derived from an EMBL/GenBank/DDBJ whole genome shotgun (WGS) entry which is preliminary data.</text>
</comment>
<dbReference type="PROSITE" id="PS50983">
    <property type="entry name" value="FE_B12_PBP"/>
    <property type="match status" value="1"/>
</dbReference>
<dbReference type="EMBL" id="VUOB01000041">
    <property type="protein sequence ID" value="KAA2258745.1"/>
    <property type="molecule type" value="Genomic_DNA"/>
</dbReference>
<accession>A0A5B2X6C2</accession>
<dbReference type="NCBIfam" id="NF038402">
    <property type="entry name" value="TroA_like"/>
    <property type="match status" value="1"/>
</dbReference>
<dbReference type="PROSITE" id="PS51257">
    <property type="entry name" value="PROKAR_LIPOPROTEIN"/>
    <property type="match status" value="1"/>
</dbReference>
<evidence type="ECO:0000313" key="4">
    <source>
        <dbReference type="EMBL" id="KAA2258745.1"/>
    </source>
</evidence>
<evidence type="ECO:0000313" key="5">
    <source>
        <dbReference type="Proteomes" id="UP000323454"/>
    </source>
</evidence>
<dbReference type="SUPFAM" id="SSF53807">
    <property type="entry name" value="Helical backbone' metal receptor"/>
    <property type="match status" value="1"/>
</dbReference>
<dbReference type="PANTHER" id="PTHR30535:SF34">
    <property type="entry name" value="MOLYBDATE-BINDING PROTEIN MOLA"/>
    <property type="match status" value="1"/>
</dbReference>
<sequence>MRSLPISRRPRRLAALVPLFAVVGAFALGGCANREKDADPAASTSTADSAAASFPVVLTPPGGKPVTLDKRPERIVSLTPSSTESLFAIGAGKQVVAVDDQSNFPADAPHSTLSGFKPNVEAIAGKNPDLVVAANDTDQLVANLAKVKIPVLLLPAAAKLDDVYAQFGLLGKATGHVREADELTVKTRDGIDKAVKDTRKPARELRYYHELDPTLYTATSKTFIGQVYALFGLTNIADKAATSDYPQLSAEQVVNANPDLIFLADGTCCGQSAATVAARPGFASLNAVRNGGVVVLGDDIASRWGPRVVDLVQAVASAVAKVK</sequence>
<name>A0A5B2X6C2_9PSEU</name>
<evidence type="ECO:0000259" key="3">
    <source>
        <dbReference type="PROSITE" id="PS50983"/>
    </source>
</evidence>
<dbReference type="InterPro" id="IPR002491">
    <property type="entry name" value="ABC_transptr_periplasmic_BD"/>
</dbReference>
<protein>
    <submittedName>
        <fullName evidence="4">ABC transporter substrate-binding protein</fullName>
    </submittedName>
</protein>
<dbReference type="InterPro" id="IPR050902">
    <property type="entry name" value="ABC_Transporter_SBP"/>
</dbReference>
<dbReference type="Gene3D" id="3.40.50.1980">
    <property type="entry name" value="Nitrogenase molybdenum iron protein domain"/>
    <property type="match status" value="2"/>
</dbReference>
<feature type="domain" description="Fe/B12 periplasmic-binding" evidence="3">
    <location>
        <begin position="74"/>
        <end position="323"/>
    </location>
</feature>
<dbReference type="PANTHER" id="PTHR30535">
    <property type="entry name" value="VITAMIN B12-BINDING PROTEIN"/>
    <property type="match status" value="1"/>
</dbReference>
<dbReference type="RefSeq" id="WP_149851741.1">
    <property type="nucleotide sequence ID" value="NZ_VUOB01000041.1"/>
</dbReference>
<keyword evidence="5" id="KW-1185">Reference proteome</keyword>
<dbReference type="AlphaFoldDB" id="A0A5B2X6C2"/>
<dbReference type="CDD" id="cd01143">
    <property type="entry name" value="YvrC"/>
    <property type="match status" value="1"/>
</dbReference>
<reference evidence="4 5" key="2">
    <citation type="submission" date="2019-09" db="EMBL/GenBank/DDBJ databases">
        <authorList>
            <person name="Jin C."/>
        </authorList>
    </citation>
    <scope>NUCLEOTIDE SEQUENCE [LARGE SCALE GENOMIC DNA]</scope>
    <source>
        <strain evidence="4 5">AN110305</strain>
    </source>
</reference>
<evidence type="ECO:0000256" key="2">
    <source>
        <dbReference type="ARBA" id="ARBA00022729"/>
    </source>
</evidence>
<keyword evidence="2" id="KW-0732">Signal</keyword>
<dbReference type="Proteomes" id="UP000323454">
    <property type="component" value="Unassembled WGS sequence"/>
</dbReference>
<dbReference type="GO" id="GO:0071281">
    <property type="term" value="P:cellular response to iron ion"/>
    <property type="evidence" value="ECO:0007669"/>
    <property type="project" value="TreeGrafter"/>
</dbReference>
<organism evidence="4 5">
    <name type="scientific">Solihabitans fulvus</name>
    <dbReference type="NCBI Taxonomy" id="1892852"/>
    <lineage>
        <taxon>Bacteria</taxon>
        <taxon>Bacillati</taxon>
        <taxon>Actinomycetota</taxon>
        <taxon>Actinomycetes</taxon>
        <taxon>Pseudonocardiales</taxon>
        <taxon>Pseudonocardiaceae</taxon>
        <taxon>Solihabitans</taxon>
    </lineage>
</organism>
<gene>
    <name evidence="4" type="ORF">F0L68_23225</name>
</gene>
<proteinExistence type="inferred from homology"/>
<dbReference type="OrthoDB" id="6495095at2"/>